<dbReference type="InterPro" id="IPR006665">
    <property type="entry name" value="OmpA-like"/>
</dbReference>
<keyword evidence="5" id="KW-0732">Signal</keyword>
<proteinExistence type="predicted"/>
<dbReference type="EMBL" id="JBELOE010000060">
    <property type="protein sequence ID" value="MER2490586.1"/>
    <property type="molecule type" value="Genomic_DNA"/>
</dbReference>
<keyword evidence="3" id="KW-0998">Cell outer membrane</keyword>
<protein>
    <submittedName>
        <fullName evidence="7">Sortase-associated OmpA-like protein PdsO</fullName>
    </submittedName>
</protein>
<reference evidence="7 8" key="1">
    <citation type="submission" date="2024-06" db="EMBL/GenBank/DDBJ databases">
        <authorList>
            <person name="Chen R.Y."/>
        </authorList>
    </citation>
    <scope>NUCLEOTIDE SEQUENCE [LARGE SCALE GENOMIC DNA]</scope>
    <source>
        <strain evidence="7 8">D2</strain>
    </source>
</reference>
<dbReference type="InterPro" id="IPR050330">
    <property type="entry name" value="Bact_OuterMem_StrucFunc"/>
</dbReference>
<dbReference type="PANTHER" id="PTHR30329">
    <property type="entry name" value="STATOR ELEMENT OF FLAGELLAR MOTOR COMPLEX"/>
    <property type="match status" value="1"/>
</dbReference>
<keyword evidence="8" id="KW-1185">Reference proteome</keyword>
<evidence type="ECO:0000313" key="7">
    <source>
        <dbReference type="EMBL" id="MER2490586.1"/>
    </source>
</evidence>
<dbReference type="PANTHER" id="PTHR30329:SF21">
    <property type="entry name" value="LIPOPROTEIN YIAD-RELATED"/>
    <property type="match status" value="1"/>
</dbReference>
<gene>
    <name evidence="7" type="primary">pdsO</name>
    <name evidence="7" type="ORF">ABS311_01635</name>
</gene>
<evidence type="ECO:0000313" key="8">
    <source>
        <dbReference type="Proteomes" id="UP001467690"/>
    </source>
</evidence>
<dbReference type="PROSITE" id="PS51123">
    <property type="entry name" value="OMPA_2"/>
    <property type="match status" value="1"/>
</dbReference>
<evidence type="ECO:0000256" key="2">
    <source>
        <dbReference type="ARBA" id="ARBA00023136"/>
    </source>
</evidence>
<organism evidence="7 8">
    <name type="scientific">Catenovulum sediminis</name>
    <dbReference type="NCBI Taxonomy" id="1740262"/>
    <lineage>
        <taxon>Bacteria</taxon>
        <taxon>Pseudomonadati</taxon>
        <taxon>Pseudomonadota</taxon>
        <taxon>Gammaproteobacteria</taxon>
        <taxon>Alteromonadales</taxon>
        <taxon>Alteromonadaceae</taxon>
        <taxon>Catenovulum</taxon>
    </lineage>
</organism>
<dbReference type="InterPro" id="IPR022511">
    <property type="entry name" value="PdsO"/>
</dbReference>
<dbReference type="PRINTS" id="PR01021">
    <property type="entry name" value="OMPADOMAIN"/>
</dbReference>
<dbReference type="InterPro" id="IPR006664">
    <property type="entry name" value="OMP_bac"/>
</dbReference>
<name>A0ABV1RCT0_9ALTE</name>
<feature type="chain" id="PRO_5047025716" evidence="5">
    <location>
        <begin position="24"/>
        <end position="262"/>
    </location>
</feature>
<evidence type="ECO:0000256" key="1">
    <source>
        <dbReference type="ARBA" id="ARBA00004442"/>
    </source>
</evidence>
<dbReference type="SUPFAM" id="SSF103088">
    <property type="entry name" value="OmpA-like"/>
    <property type="match status" value="1"/>
</dbReference>
<sequence length="262" mass="28550">MNKINKSTIAILVSCSLGLPAFASEQSRLSTPEKWLAAGKQTIENAKEKIQEPENVGLLSGGSLGALVAGPLGAVIGATIGGLIGHAEEEDDKIKTLTQQHQQSLDALAQLNDTLHKQKRQQVITLRQVSQQIDMLEAPFTQGRNIQFQVQFKTGSSDVTPEYQKQLVGISRLLHAIPDLKISLDGFADNRGGAKYNQQLALERAQAVAQVLQSLGVETNRIKLQAIGELTQAEDDLENNFFQRRVTVTLAKQHAQLVQSVQ</sequence>
<evidence type="ECO:0000256" key="5">
    <source>
        <dbReference type="SAM" id="SignalP"/>
    </source>
</evidence>
<dbReference type="Proteomes" id="UP001467690">
    <property type="component" value="Unassembled WGS sequence"/>
</dbReference>
<accession>A0ABV1RCT0</accession>
<dbReference type="InterPro" id="IPR036737">
    <property type="entry name" value="OmpA-like_sf"/>
</dbReference>
<evidence type="ECO:0000256" key="3">
    <source>
        <dbReference type="ARBA" id="ARBA00023237"/>
    </source>
</evidence>
<dbReference type="CDD" id="cd07185">
    <property type="entry name" value="OmpA_C-like"/>
    <property type="match status" value="1"/>
</dbReference>
<keyword evidence="2 4" id="KW-0472">Membrane</keyword>
<feature type="signal peptide" evidence="5">
    <location>
        <begin position="1"/>
        <end position="23"/>
    </location>
</feature>
<dbReference type="Pfam" id="PF00691">
    <property type="entry name" value="OmpA"/>
    <property type="match status" value="1"/>
</dbReference>
<comment type="caution">
    <text evidence="7">The sequence shown here is derived from an EMBL/GenBank/DDBJ whole genome shotgun (WGS) entry which is preliminary data.</text>
</comment>
<dbReference type="Gene3D" id="3.30.1330.60">
    <property type="entry name" value="OmpA-like domain"/>
    <property type="match status" value="1"/>
</dbReference>
<dbReference type="NCBIfam" id="TIGR03789">
    <property type="entry name" value="pdsO"/>
    <property type="match status" value="1"/>
</dbReference>
<evidence type="ECO:0000256" key="4">
    <source>
        <dbReference type="PROSITE-ProRule" id="PRU00473"/>
    </source>
</evidence>
<dbReference type="RefSeq" id="WP_185976652.1">
    <property type="nucleotide sequence ID" value="NZ_CP041660.1"/>
</dbReference>
<comment type="subcellular location">
    <subcellularLocation>
        <location evidence="1">Cell outer membrane</location>
    </subcellularLocation>
</comment>
<feature type="domain" description="OmpA-like" evidence="6">
    <location>
        <begin position="139"/>
        <end position="254"/>
    </location>
</feature>
<evidence type="ECO:0000259" key="6">
    <source>
        <dbReference type="PROSITE" id="PS51123"/>
    </source>
</evidence>